<feature type="compositionally biased region" description="Polar residues" evidence="1">
    <location>
        <begin position="96"/>
        <end position="112"/>
    </location>
</feature>
<feature type="compositionally biased region" description="Polar residues" evidence="1">
    <location>
        <begin position="23"/>
        <end position="39"/>
    </location>
</feature>
<sequence length="140" mass="15134">MEACFPTTIAPHRDSATIFLHSRSNGGTTVSTQPRTSATHRAPVGSSSSRTTMAATTTTILSVHAPHLQRRANRRQSPHLHFLSIIFFVPPATATHQLQRASTAFPPSTTASRHLAGASSPEKKKKPEQPPSAAQPRRRV</sequence>
<organism evidence="2 3">
    <name type="scientific">Vigna unguiculata</name>
    <name type="common">Cowpea</name>
    <dbReference type="NCBI Taxonomy" id="3917"/>
    <lineage>
        <taxon>Eukaryota</taxon>
        <taxon>Viridiplantae</taxon>
        <taxon>Streptophyta</taxon>
        <taxon>Embryophyta</taxon>
        <taxon>Tracheophyta</taxon>
        <taxon>Spermatophyta</taxon>
        <taxon>Magnoliopsida</taxon>
        <taxon>eudicotyledons</taxon>
        <taxon>Gunneridae</taxon>
        <taxon>Pentapetalae</taxon>
        <taxon>rosids</taxon>
        <taxon>fabids</taxon>
        <taxon>Fabales</taxon>
        <taxon>Fabaceae</taxon>
        <taxon>Papilionoideae</taxon>
        <taxon>50 kb inversion clade</taxon>
        <taxon>NPAAA clade</taxon>
        <taxon>indigoferoid/millettioid clade</taxon>
        <taxon>Phaseoleae</taxon>
        <taxon>Vigna</taxon>
    </lineage>
</organism>
<proteinExistence type="predicted"/>
<evidence type="ECO:0000256" key="1">
    <source>
        <dbReference type="SAM" id="MobiDB-lite"/>
    </source>
</evidence>
<dbReference type="Proteomes" id="UP000501690">
    <property type="component" value="Linkage Group LG9"/>
</dbReference>
<dbReference type="EMBL" id="CP039353">
    <property type="protein sequence ID" value="QCE06957.1"/>
    <property type="molecule type" value="Genomic_DNA"/>
</dbReference>
<keyword evidence="3" id="KW-1185">Reference proteome</keyword>
<protein>
    <submittedName>
        <fullName evidence="2">Uncharacterized protein</fullName>
    </submittedName>
</protein>
<feature type="region of interest" description="Disordered" evidence="1">
    <location>
        <begin position="96"/>
        <end position="140"/>
    </location>
</feature>
<reference evidence="2 3" key="1">
    <citation type="submission" date="2019-04" db="EMBL/GenBank/DDBJ databases">
        <title>An improved genome assembly and genetic linkage map for asparagus bean, Vigna unguiculata ssp. sesquipedialis.</title>
        <authorList>
            <person name="Xia Q."/>
            <person name="Zhang R."/>
            <person name="Dong Y."/>
        </authorList>
    </citation>
    <scope>NUCLEOTIDE SEQUENCE [LARGE SCALE GENOMIC DNA]</scope>
    <source>
        <tissue evidence="2">Leaf</tissue>
    </source>
</reference>
<accession>A0A4D6N4K8</accession>
<name>A0A4D6N4K8_VIGUN</name>
<feature type="compositionally biased region" description="Low complexity" evidence="1">
    <location>
        <begin position="131"/>
        <end position="140"/>
    </location>
</feature>
<dbReference type="AlphaFoldDB" id="A0A4D6N4K8"/>
<evidence type="ECO:0000313" key="3">
    <source>
        <dbReference type="Proteomes" id="UP000501690"/>
    </source>
</evidence>
<gene>
    <name evidence="2" type="ORF">DEO72_LG9g1971</name>
</gene>
<evidence type="ECO:0000313" key="2">
    <source>
        <dbReference type="EMBL" id="QCE06957.1"/>
    </source>
</evidence>
<feature type="region of interest" description="Disordered" evidence="1">
    <location>
        <begin position="23"/>
        <end position="52"/>
    </location>
</feature>